<gene>
    <name evidence="1" type="ORF">EI97DRAFT_441303</name>
</gene>
<sequence length="507" mass="56684">MSGTKPLQRLRECGHAEKFSVANHYLGFYNNVGVSVTYSHPGCSIPLESLIYNALRKVIEEHPILSAIPVDEHTKSPYYSRLPLIDLRSCVLIVERANALSGVSSCDKELDAILSERHNQGFKQEHGARPFWSLIILHSPECSNHFTASFIYHHALADGKSGLVFHQSFLDALQNLDRTHPESQPRLNADPIVPSPSTPLLPPLEELHPLPLTFTYVAKLLWRGLFPESDAGLWLGNARPTIDIDRSSPDTSLVPPMHHRSLVLSKEVTARLADLGRKNNATMTATLQCLIAAAVFANLDEKQWYRLRAAGDISLRRFLRLDSRYGPVERLMGVWASQYFFEHRRRRRAESTADAELELRSKSEILQYFSWSEARSVKAEIAKEVAKNLKNNPVNLLRWVPDMIGAGLMQMGKKRRESFELSNLGILRPFKASDDDQDAENRQWSMGRCVFSQSVPAMGPAFMISAVTGGDGCAVFCFGWREGAADSDWLAAVMASFEEAAKALALS</sequence>
<keyword evidence="2" id="KW-1185">Reference proteome</keyword>
<name>A0A6A6JSR8_WESOR</name>
<dbReference type="OrthoDB" id="2150604at2759"/>
<dbReference type="PANTHER" id="PTHR28037:SF1">
    <property type="entry name" value="ALCOHOL O-ACETYLTRANSFERASE 1-RELATED"/>
    <property type="match status" value="1"/>
</dbReference>
<proteinExistence type="predicted"/>
<evidence type="ECO:0000313" key="1">
    <source>
        <dbReference type="EMBL" id="KAF2278029.1"/>
    </source>
</evidence>
<dbReference type="InterPro" id="IPR023213">
    <property type="entry name" value="CAT-like_dom_sf"/>
</dbReference>
<accession>A0A6A6JSR8</accession>
<dbReference type="GO" id="GO:0008080">
    <property type="term" value="F:N-acetyltransferase activity"/>
    <property type="evidence" value="ECO:0007669"/>
    <property type="project" value="TreeGrafter"/>
</dbReference>
<dbReference type="PANTHER" id="PTHR28037">
    <property type="entry name" value="ALCOHOL O-ACETYLTRANSFERASE 1-RELATED"/>
    <property type="match status" value="1"/>
</dbReference>
<reference evidence="1" key="1">
    <citation type="journal article" date="2020" name="Stud. Mycol.">
        <title>101 Dothideomycetes genomes: a test case for predicting lifestyles and emergence of pathogens.</title>
        <authorList>
            <person name="Haridas S."/>
            <person name="Albert R."/>
            <person name="Binder M."/>
            <person name="Bloem J."/>
            <person name="Labutti K."/>
            <person name="Salamov A."/>
            <person name="Andreopoulos B."/>
            <person name="Baker S."/>
            <person name="Barry K."/>
            <person name="Bills G."/>
            <person name="Bluhm B."/>
            <person name="Cannon C."/>
            <person name="Castanera R."/>
            <person name="Culley D."/>
            <person name="Daum C."/>
            <person name="Ezra D."/>
            <person name="Gonzalez J."/>
            <person name="Henrissat B."/>
            <person name="Kuo A."/>
            <person name="Liang C."/>
            <person name="Lipzen A."/>
            <person name="Lutzoni F."/>
            <person name="Magnuson J."/>
            <person name="Mondo S."/>
            <person name="Nolan M."/>
            <person name="Ohm R."/>
            <person name="Pangilinan J."/>
            <person name="Park H.-J."/>
            <person name="Ramirez L."/>
            <person name="Alfaro M."/>
            <person name="Sun H."/>
            <person name="Tritt A."/>
            <person name="Yoshinaga Y."/>
            <person name="Zwiers L.-H."/>
            <person name="Turgeon B."/>
            <person name="Goodwin S."/>
            <person name="Spatafora J."/>
            <person name="Crous P."/>
            <person name="Grigoriev I."/>
        </authorList>
    </citation>
    <scope>NUCLEOTIDE SEQUENCE</scope>
    <source>
        <strain evidence="1">CBS 379.55</strain>
    </source>
</reference>
<dbReference type="InterPro" id="IPR010828">
    <property type="entry name" value="Atf2/Sli1-like"/>
</dbReference>
<dbReference type="AlphaFoldDB" id="A0A6A6JSR8"/>
<dbReference type="Pfam" id="PF07247">
    <property type="entry name" value="AATase"/>
    <property type="match status" value="1"/>
</dbReference>
<evidence type="ECO:0008006" key="3">
    <source>
        <dbReference type="Google" id="ProtNLM"/>
    </source>
</evidence>
<dbReference type="InterPro" id="IPR052058">
    <property type="entry name" value="Alcohol_O-acetyltransferase"/>
</dbReference>
<dbReference type="RefSeq" id="XP_033655568.1">
    <property type="nucleotide sequence ID" value="XM_033799690.1"/>
</dbReference>
<dbReference type="SUPFAM" id="SSF52777">
    <property type="entry name" value="CoA-dependent acyltransferases"/>
    <property type="match status" value="1"/>
</dbReference>
<dbReference type="Gene3D" id="3.30.559.10">
    <property type="entry name" value="Chloramphenicol acetyltransferase-like domain"/>
    <property type="match status" value="1"/>
</dbReference>
<evidence type="ECO:0000313" key="2">
    <source>
        <dbReference type="Proteomes" id="UP000800097"/>
    </source>
</evidence>
<organism evidence="1 2">
    <name type="scientific">Westerdykella ornata</name>
    <dbReference type="NCBI Taxonomy" id="318751"/>
    <lineage>
        <taxon>Eukaryota</taxon>
        <taxon>Fungi</taxon>
        <taxon>Dikarya</taxon>
        <taxon>Ascomycota</taxon>
        <taxon>Pezizomycotina</taxon>
        <taxon>Dothideomycetes</taxon>
        <taxon>Pleosporomycetidae</taxon>
        <taxon>Pleosporales</taxon>
        <taxon>Sporormiaceae</taxon>
        <taxon>Westerdykella</taxon>
    </lineage>
</organism>
<protein>
    <recommendedName>
        <fullName evidence="3">Alcohol acetyltransferase</fullName>
    </recommendedName>
</protein>
<dbReference type="Proteomes" id="UP000800097">
    <property type="component" value="Unassembled WGS sequence"/>
</dbReference>
<dbReference type="EMBL" id="ML986489">
    <property type="protein sequence ID" value="KAF2278029.1"/>
    <property type="molecule type" value="Genomic_DNA"/>
</dbReference>
<dbReference type="GeneID" id="54552865"/>